<evidence type="ECO:0000259" key="2">
    <source>
        <dbReference type="Pfam" id="PF01883"/>
    </source>
</evidence>
<keyword evidence="4" id="KW-1185">Reference proteome</keyword>
<dbReference type="SUPFAM" id="SSF117916">
    <property type="entry name" value="Fe-S cluster assembly (FSCA) domain-like"/>
    <property type="match status" value="1"/>
</dbReference>
<proteinExistence type="predicted"/>
<dbReference type="Proteomes" id="UP000516444">
    <property type="component" value="Chromosome"/>
</dbReference>
<feature type="region of interest" description="Disordered" evidence="1">
    <location>
        <begin position="246"/>
        <end position="302"/>
    </location>
</feature>
<dbReference type="InterPro" id="IPR002744">
    <property type="entry name" value="MIP18-like"/>
</dbReference>
<organism evidence="3 4">
    <name type="scientific">Streptomyces aurantiacus</name>
    <dbReference type="NCBI Taxonomy" id="47760"/>
    <lineage>
        <taxon>Bacteria</taxon>
        <taxon>Bacillati</taxon>
        <taxon>Actinomycetota</taxon>
        <taxon>Actinomycetes</taxon>
        <taxon>Kitasatosporales</taxon>
        <taxon>Streptomycetaceae</taxon>
        <taxon>Streptomyces</taxon>
        <taxon>Streptomyces aurantiacus group</taxon>
    </lineage>
</organism>
<evidence type="ECO:0000313" key="4">
    <source>
        <dbReference type="Proteomes" id="UP000516444"/>
    </source>
</evidence>
<dbReference type="Gene3D" id="3.30.300.130">
    <property type="entry name" value="Fe-S cluster assembly (FSCA)"/>
    <property type="match status" value="1"/>
</dbReference>
<protein>
    <recommendedName>
        <fullName evidence="2">MIP18 family-like domain-containing protein</fullName>
    </recommendedName>
</protein>
<accession>A0A7G1NZW6</accession>
<dbReference type="Pfam" id="PF01883">
    <property type="entry name" value="FeS_assembly_P"/>
    <property type="match status" value="1"/>
</dbReference>
<evidence type="ECO:0000313" key="3">
    <source>
        <dbReference type="EMBL" id="BCL27086.1"/>
    </source>
</evidence>
<dbReference type="RefSeq" id="WP_190849978.1">
    <property type="nucleotide sequence ID" value="NZ_AP023440.1"/>
</dbReference>
<dbReference type="InterPro" id="IPR034904">
    <property type="entry name" value="FSCA_dom_sf"/>
</dbReference>
<gene>
    <name evidence="3" type="ORF">GCM10017557_19450</name>
</gene>
<feature type="domain" description="MIP18 family-like" evidence="2">
    <location>
        <begin position="27"/>
        <end position="99"/>
    </location>
</feature>
<dbReference type="EMBL" id="AP023440">
    <property type="protein sequence ID" value="BCL27086.1"/>
    <property type="molecule type" value="Genomic_DNA"/>
</dbReference>
<sequence>MRTATREQAVRDQAVRDQAVREQALREQAARAALDTVFDPELDEPITDLGFVRAVTVTSEGALTVRLRLPTSFCSPNFAYLMASDSKDALTALPWTREVVVLLDDHHDSDLINRGLAADAGYRGTFGAEAEKDLEELRLTFRRKAHTAAMERALTLVLRADPDLTEEALYDVVLGDLPDTAASGALLRRREALGLGVAPTDPVLVDEDGRRCPPGEIPLRLRFARAVRVSIDGNAHFCRGLLRTRYPQSGADQSPRAGEPVPTGELVPGGQPIPGGERVPAEELVSGRELLHLTAPPKENVS</sequence>
<dbReference type="KEGG" id="sgm:GCM10017557_19450"/>
<evidence type="ECO:0000256" key="1">
    <source>
        <dbReference type="SAM" id="MobiDB-lite"/>
    </source>
</evidence>
<name>A0A7G1NZW6_9ACTN</name>
<dbReference type="AlphaFoldDB" id="A0A7G1NZW6"/>
<feature type="compositionally biased region" description="Basic and acidic residues" evidence="1">
    <location>
        <begin position="279"/>
        <end position="291"/>
    </location>
</feature>
<reference evidence="3 4" key="1">
    <citation type="journal article" date="2014" name="Int. J. Syst. Evol. Microbiol.">
        <title>Complete genome sequence of Corynebacterium casei LMG S-19264T (=DSM 44701T), isolated from a smear-ripened cheese.</title>
        <authorList>
            <consortium name="US DOE Joint Genome Institute (JGI-PGF)"/>
            <person name="Walter F."/>
            <person name="Albersmeier A."/>
            <person name="Kalinowski J."/>
            <person name="Ruckert C."/>
        </authorList>
    </citation>
    <scope>NUCLEOTIDE SEQUENCE [LARGE SCALE GENOMIC DNA]</scope>
    <source>
        <strain evidence="3 4">JCM 4677</strain>
    </source>
</reference>